<reference evidence="1 2" key="1">
    <citation type="submission" date="2024-03" db="EMBL/GenBank/DDBJ databases">
        <title>The Acrasis kona genome and developmental transcriptomes reveal deep origins of eukaryotic multicellular pathways.</title>
        <authorList>
            <person name="Sheikh S."/>
            <person name="Fu C.-J."/>
            <person name="Brown M.W."/>
            <person name="Baldauf S.L."/>
        </authorList>
    </citation>
    <scope>NUCLEOTIDE SEQUENCE [LARGE SCALE GENOMIC DNA]</scope>
    <source>
        <strain evidence="1 2">ATCC MYA-3509</strain>
    </source>
</reference>
<evidence type="ECO:0000313" key="1">
    <source>
        <dbReference type="EMBL" id="KAL0477189.1"/>
    </source>
</evidence>
<evidence type="ECO:0000313" key="2">
    <source>
        <dbReference type="Proteomes" id="UP001431209"/>
    </source>
</evidence>
<proteinExistence type="predicted"/>
<organism evidence="1 2">
    <name type="scientific">Acrasis kona</name>
    <dbReference type="NCBI Taxonomy" id="1008807"/>
    <lineage>
        <taxon>Eukaryota</taxon>
        <taxon>Discoba</taxon>
        <taxon>Heterolobosea</taxon>
        <taxon>Tetramitia</taxon>
        <taxon>Eutetramitia</taxon>
        <taxon>Acrasidae</taxon>
        <taxon>Acrasis</taxon>
    </lineage>
</organism>
<comment type="caution">
    <text evidence="1">The sequence shown here is derived from an EMBL/GenBank/DDBJ whole genome shotgun (WGS) entry which is preliminary data.</text>
</comment>
<sequence>MDDAISCDVLDYLMTFAPIDTNHICLSLNTSWNERCRSEIRSRHQAIAETTIRSDDKSILISITKIEEFSSAPTLGTLPDHCFDCIKDKGIRDLLHSYITFSKKEDIKYSSSIDECFTADINREVIVFKSSLFEGTENVYRVSIFDVNEH</sequence>
<keyword evidence="2" id="KW-1185">Reference proteome</keyword>
<gene>
    <name evidence="1" type="ORF">AKO1_005828</name>
</gene>
<dbReference type="EMBL" id="JAOPGA020000149">
    <property type="protein sequence ID" value="KAL0477189.1"/>
    <property type="molecule type" value="Genomic_DNA"/>
</dbReference>
<dbReference type="Proteomes" id="UP001431209">
    <property type="component" value="Unassembled WGS sequence"/>
</dbReference>
<name>A0AAW2YJJ7_9EUKA</name>
<protein>
    <submittedName>
        <fullName evidence="1">Uncharacterized protein</fullName>
    </submittedName>
</protein>
<dbReference type="AlphaFoldDB" id="A0AAW2YJJ7"/>
<accession>A0AAW2YJJ7</accession>